<dbReference type="AlphaFoldDB" id="A0A1K1QWC8"/>
<feature type="compositionally biased region" description="Gly residues" evidence="1">
    <location>
        <begin position="341"/>
        <end position="365"/>
    </location>
</feature>
<dbReference type="EMBL" id="CP140154">
    <property type="protein sequence ID" value="WQG92433.1"/>
    <property type="molecule type" value="Genomic_DNA"/>
</dbReference>
<evidence type="ECO:0008006" key="7">
    <source>
        <dbReference type="Google" id="ProtNLM"/>
    </source>
</evidence>
<keyword evidence="2" id="KW-0732">Signal</keyword>
<sequence>MHLSKTISALLLCFTIAATASAQDQEADSTGLPGDNFSLQGALDLFKKAGSPEEFEKLLNTQDNKVNNLDLNGDGQIDYVRVTGKKQDDVQIFVLQALVSPSESQDVAVISLQKTGQDNAVIQIEGDDDIYGESTIAEPLPEAENAFNYSPASHGPAVSSPEGIIVNVWFWPCVRYVYAPAYTVWVSPFTWVAHPGWWRPWRPMPYYAYHPYCVHYNTRYVVVPTRRIQPAMVMYRPSRITSVTVIQRNRVIVNNYRNSRPEYRGGYRQDYRQGYYGGNRGGNYAPNRTYYNGGGNRGGYYPSERVNTGGRAPVSSGDRNYGGGRSNGGSNYTPNRVNNNYGGGSRQSGGGRTFNNGGGNGGGRNSGRATRH</sequence>
<proteinExistence type="predicted"/>
<accession>A0A1K1QWC8</accession>
<dbReference type="RefSeq" id="WP_072362003.1">
    <property type="nucleotide sequence ID" value="NZ_CBHWAX010000007.1"/>
</dbReference>
<evidence type="ECO:0000313" key="4">
    <source>
        <dbReference type="EMBL" id="WQG92433.1"/>
    </source>
</evidence>
<feature type="signal peptide" evidence="2">
    <location>
        <begin position="1"/>
        <end position="22"/>
    </location>
</feature>
<evidence type="ECO:0000256" key="1">
    <source>
        <dbReference type="SAM" id="MobiDB-lite"/>
    </source>
</evidence>
<dbReference type="Proteomes" id="UP001326715">
    <property type="component" value="Chromosome"/>
</dbReference>
<evidence type="ECO:0000313" key="5">
    <source>
        <dbReference type="Proteomes" id="UP000183788"/>
    </source>
</evidence>
<evidence type="ECO:0000256" key="2">
    <source>
        <dbReference type="SAM" id="SignalP"/>
    </source>
</evidence>
<dbReference type="Proteomes" id="UP000183788">
    <property type="component" value="Unassembled WGS sequence"/>
</dbReference>
<evidence type="ECO:0000313" key="3">
    <source>
        <dbReference type="EMBL" id="SFW63985.1"/>
    </source>
</evidence>
<feature type="region of interest" description="Disordered" evidence="1">
    <location>
        <begin position="264"/>
        <end position="372"/>
    </location>
</feature>
<organism evidence="3 5">
    <name type="scientific">Chitinophaga sancti</name>
    <dbReference type="NCBI Taxonomy" id="1004"/>
    <lineage>
        <taxon>Bacteria</taxon>
        <taxon>Pseudomonadati</taxon>
        <taxon>Bacteroidota</taxon>
        <taxon>Chitinophagia</taxon>
        <taxon>Chitinophagales</taxon>
        <taxon>Chitinophagaceae</taxon>
        <taxon>Chitinophaga</taxon>
    </lineage>
</organism>
<name>A0A1K1QWC8_9BACT</name>
<keyword evidence="6" id="KW-1185">Reference proteome</keyword>
<protein>
    <recommendedName>
        <fullName evidence="7">DUF3300 domain-containing protein</fullName>
    </recommendedName>
</protein>
<feature type="compositionally biased region" description="Low complexity" evidence="1">
    <location>
        <begin position="282"/>
        <end position="291"/>
    </location>
</feature>
<feature type="chain" id="PRO_5012136969" description="DUF3300 domain-containing protein" evidence="2">
    <location>
        <begin position="23"/>
        <end position="372"/>
    </location>
</feature>
<evidence type="ECO:0000313" key="6">
    <source>
        <dbReference type="Proteomes" id="UP001326715"/>
    </source>
</evidence>
<gene>
    <name evidence="3" type="ORF">SAMN05661012_03134</name>
    <name evidence="4" type="ORF">SR876_13035</name>
</gene>
<dbReference type="STRING" id="1004.SAMN05661012_03134"/>
<dbReference type="EMBL" id="FPIZ01000009">
    <property type="protein sequence ID" value="SFW63985.1"/>
    <property type="molecule type" value="Genomic_DNA"/>
</dbReference>
<reference evidence="4 6" key="2">
    <citation type="submission" date="2023-11" db="EMBL/GenBank/DDBJ databases">
        <title>MicrobeMod: A computational toolkit for identifying prokaryotic methylation and restriction-modification with nanopore sequencing.</title>
        <authorList>
            <person name="Crits-Christoph A."/>
            <person name="Kang S.C."/>
            <person name="Lee H."/>
            <person name="Ostrov N."/>
        </authorList>
    </citation>
    <scope>NUCLEOTIDE SEQUENCE [LARGE SCALE GENOMIC DNA]</scope>
    <source>
        <strain evidence="4 6">ATCC 23090</strain>
    </source>
</reference>
<reference evidence="3 5" key="1">
    <citation type="submission" date="2016-11" db="EMBL/GenBank/DDBJ databases">
        <authorList>
            <person name="Jaros S."/>
            <person name="Januszkiewicz K."/>
            <person name="Wedrychowicz H."/>
        </authorList>
    </citation>
    <scope>NUCLEOTIDE SEQUENCE [LARGE SCALE GENOMIC DNA]</scope>
    <source>
        <strain evidence="3 5">DSM 784</strain>
    </source>
</reference>